<gene>
    <name evidence="2" type="ORF">ACFP5Y_12855</name>
</gene>
<accession>A0ABW1S2M3</accession>
<dbReference type="InterPro" id="IPR016787">
    <property type="entry name" value="UCP021328"/>
</dbReference>
<keyword evidence="3" id="KW-1185">Reference proteome</keyword>
<feature type="region of interest" description="Disordered" evidence="1">
    <location>
        <begin position="108"/>
        <end position="139"/>
    </location>
</feature>
<evidence type="ECO:0000256" key="1">
    <source>
        <dbReference type="SAM" id="MobiDB-lite"/>
    </source>
</evidence>
<dbReference type="EMBL" id="JBHSSC010000043">
    <property type="protein sequence ID" value="MFC6182118.1"/>
    <property type="molecule type" value="Genomic_DNA"/>
</dbReference>
<evidence type="ECO:0000313" key="2">
    <source>
        <dbReference type="EMBL" id="MFC6182118.1"/>
    </source>
</evidence>
<reference evidence="3" key="1">
    <citation type="journal article" date="2019" name="Int. J. Syst. Evol. Microbiol.">
        <title>The Global Catalogue of Microorganisms (GCM) 10K type strain sequencing project: providing services to taxonomists for standard genome sequencing and annotation.</title>
        <authorList>
            <consortium name="The Broad Institute Genomics Platform"/>
            <consortium name="The Broad Institute Genome Sequencing Center for Infectious Disease"/>
            <person name="Wu L."/>
            <person name="Ma J."/>
        </authorList>
    </citation>
    <scope>NUCLEOTIDE SEQUENCE [LARGE SCALE GENOMIC DNA]</scope>
    <source>
        <strain evidence="3">CCM 8933</strain>
    </source>
</reference>
<protein>
    <submittedName>
        <fullName evidence="2">YjdF family protein</fullName>
    </submittedName>
</protein>
<dbReference type="PIRSF" id="PIRSF021328">
    <property type="entry name" value="UCP021328"/>
    <property type="match status" value="1"/>
</dbReference>
<feature type="region of interest" description="Disordered" evidence="1">
    <location>
        <begin position="69"/>
        <end position="96"/>
    </location>
</feature>
<dbReference type="Proteomes" id="UP001596282">
    <property type="component" value="Unassembled WGS sequence"/>
</dbReference>
<dbReference type="Pfam" id="PF11208">
    <property type="entry name" value="DUF2992"/>
    <property type="match status" value="1"/>
</dbReference>
<comment type="caution">
    <text evidence="2">The sequence shown here is derived from an EMBL/GenBank/DDBJ whole genome shotgun (WGS) entry which is preliminary data.</text>
</comment>
<evidence type="ECO:0000313" key="3">
    <source>
        <dbReference type="Proteomes" id="UP001596282"/>
    </source>
</evidence>
<sequence>MANQCKLTVFFDQQFYRGVFERQSEQGYQVARVTFGTQPPSPILLMQFINRSWPRLRWATTETADDSLEYHHRIKQRQRQARRELNRQGSSQRATKLLKLTHQHNLVLKKQRRQQQRQQHATIVRSKRLAKRQAKRRGH</sequence>
<proteinExistence type="predicted"/>
<organism evidence="2 3">
    <name type="scientific">Lactiplantibacillus daowaiensis</name>
    <dbReference type="NCBI Taxonomy" id="2559918"/>
    <lineage>
        <taxon>Bacteria</taxon>
        <taxon>Bacillati</taxon>
        <taxon>Bacillota</taxon>
        <taxon>Bacilli</taxon>
        <taxon>Lactobacillales</taxon>
        <taxon>Lactobacillaceae</taxon>
        <taxon>Lactiplantibacillus</taxon>
    </lineage>
</organism>
<dbReference type="RefSeq" id="WP_379832533.1">
    <property type="nucleotide sequence ID" value="NZ_JBHSSC010000043.1"/>
</dbReference>
<name>A0ABW1S2M3_9LACO</name>
<feature type="compositionally biased region" description="Basic residues" evidence="1">
    <location>
        <begin position="125"/>
        <end position="139"/>
    </location>
</feature>